<dbReference type="InterPro" id="IPR025272">
    <property type="entry name" value="SocA_Panacea"/>
</dbReference>
<keyword evidence="3" id="KW-1185">Reference proteome</keyword>
<evidence type="ECO:0000259" key="1">
    <source>
        <dbReference type="Pfam" id="PF13274"/>
    </source>
</evidence>
<dbReference type="EMBL" id="NEVJ01000003">
    <property type="protein sequence ID" value="OZI20530.1"/>
    <property type="molecule type" value="Genomic_DNA"/>
</dbReference>
<accession>A0A261R7D6</accession>
<reference evidence="2" key="1">
    <citation type="submission" date="2017-05" db="EMBL/GenBank/DDBJ databases">
        <title>Complete and WGS of Bordetella genogroups.</title>
        <authorList>
            <person name="Spilker T."/>
            <person name="Lipuma J."/>
        </authorList>
    </citation>
    <scope>NUCLEOTIDE SEQUENCE</scope>
    <source>
        <strain evidence="2">AU21707</strain>
    </source>
</reference>
<dbReference type="Proteomes" id="UP000216857">
    <property type="component" value="Unassembled WGS sequence"/>
</dbReference>
<evidence type="ECO:0000313" key="2">
    <source>
        <dbReference type="EMBL" id="OZI20530.1"/>
    </source>
</evidence>
<comment type="caution">
    <text evidence="2">The sequence shown here is derived from an EMBL/GenBank/DDBJ whole genome shotgun (WGS) entry which is preliminary data.</text>
</comment>
<proteinExistence type="predicted"/>
<gene>
    <name evidence="2" type="ORF">CAL26_23840</name>
</gene>
<organism evidence="2 3">
    <name type="scientific">Bordetella genomosp. 9</name>
    <dbReference type="NCBI Taxonomy" id="1416803"/>
    <lineage>
        <taxon>Bacteria</taxon>
        <taxon>Pseudomonadati</taxon>
        <taxon>Pseudomonadota</taxon>
        <taxon>Betaproteobacteria</taxon>
        <taxon>Burkholderiales</taxon>
        <taxon>Alcaligenaceae</taxon>
        <taxon>Bordetella</taxon>
    </lineage>
</organism>
<name>A0A261R7D6_9BORD</name>
<sequence>MTPPNYRMLEMFDERRAAQAASYLLFRAGGSMHLIKLLKLIYLAERLSFERYGEPLTGDRLVSMEHGPVLSRIYNHMNGAMRSEPGGWDSWISDRAEHKVSLRDPSALKSPEDDLLALSDSDLEVLSAVWDRFGSWDRWALVKYTHDELPEWEDPHGSSKPITYDRLFRALGYSDQQINHMLAHLHQQHEISKAFA</sequence>
<protein>
    <recommendedName>
        <fullName evidence="1">Antitoxin SocA-like Panacea domain-containing protein</fullName>
    </recommendedName>
</protein>
<evidence type="ECO:0000313" key="3">
    <source>
        <dbReference type="Proteomes" id="UP000216857"/>
    </source>
</evidence>
<feature type="domain" description="Antitoxin SocA-like Panacea" evidence="1">
    <location>
        <begin position="37"/>
        <end position="152"/>
    </location>
</feature>
<dbReference type="Pfam" id="PF13274">
    <property type="entry name" value="SocA_Panacea"/>
    <property type="match status" value="1"/>
</dbReference>
<dbReference type="AlphaFoldDB" id="A0A261R7D6"/>